<evidence type="ECO:0000256" key="5">
    <source>
        <dbReference type="ARBA" id="ARBA00022516"/>
    </source>
</evidence>
<evidence type="ECO:0000256" key="1">
    <source>
        <dbReference type="ARBA" id="ARBA00002274"/>
    </source>
</evidence>
<reference evidence="16" key="1">
    <citation type="journal article" date="2019" name="Int. J. Syst. Evol. Microbiol.">
        <title>The Global Catalogue of Microorganisms (GCM) 10K type strain sequencing project: providing services to taxonomists for standard genome sequencing and annotation.</title>
        <authorList>
            <consortium name="The Broad Institute Genomics Platform"/>
            <consortium name="The Broad Institute Genome Sequencing Center for Infectious Disease"/>
            <person name="Wu L."/>
            <person name="Ma J."/>
        </authorList>
    </citation>
    <scope>NUCLEOTIDE SEQUENCE [LARGE SCALE GENOMIC DNA]</scope>
    <source>
        <strain evidence="16">KCTC 42424</strain>
    </source>
</reference>
<evidence type="ECO:0000256" key="2">
    <source>
        <dbReference type="ARBA" id="ARBA00004870"/>
    </source>
</evidence>
<comment type="pathway">
    <text evidence="2 13">Glycolipid biosynthesis; lipid IV(A) biosynthesis; lipid IV(A) from (3R)-3-hydroxytetradecanoyl-[acyl-carrier-protein] and UDP-N-acetyl-alpha-D-glucosamine: step 6/6.</text>
</comment>
<keyword evidence="16" id="KW-1185">Reference proteome</keyword>
<keyword evidence="11 13" id="KW-0443">Lipid metabolism</keyword>
<keyword evidence="9 13" id="KW-0418">Kinase</keyword>
<evidence type="ECO:0000256" key="4">
    <source>
        <dbReference type="ARBA" id="ARBA00016436"/>
    </source>
</evidence>
<dbReference type="EC" id="2.7.1.130" evidence="3 13"/>
<keyword evidence="7 13" id="KW-0808">Transferase</keyword>
<dbReference type="GO" id="GO:0009029">
    <property type="term" value="F:lipid-A 4'-kinase activity"/>
    <property type="evidence" value="ECO:0007669"/>
    <property type="project" value="UniProtKB-EC"/>
</dbReference>
<feature type="binding site" evidence="13">
    <location>
        <begin position="61"/>
        <end position="68"/>
    </location>
    <ligand>
        <name>ATP</name>
        <dbReference type="ChEBI" id="CHEBI:30616"/>
    </ligand>
</feature>
<evidence type="ECO:0000256" key="3">
    <source>
        <dbReference type="ARBA" id="ARBA00012071"/>
    </source>
</evidence>
<sequence length="323" mass="35789">MWQRLTQGIEQNWYSRRPGLNLLLLPLWLLAAPVIYWKRYQALENPAEKLRTPVVVVGNITVGGTGKTPLITYLVNRVQALGYRAGIISRGYGGEAPGYPLLVTNGTAVDYCGDEPKLLQQRLQCPVVVDPQRHRAASLLDGEVDIIFSDDGLQHYGLGRDGEILVVDGERGFGNGWLLPVGPLREPVSRADSVDVVLTNGSDFSVHAARLINASSGRQQPLSWLEGRDVQAVAGIGNPQRFYRTLEDLGARVEPHSFADHHEFKARDFNFPATSDIVMTEKDWVKCRAFATENMWYLAVDAQLTSAAEQQLDVLLKQLLSVS</sequence>
<evidence type="ECO:0000256" key="13">
    <source>
        <dbReference type="HAMAP-Rule" id="MF_00409"/>
    </source>
</evidence>
<organism evidence="15 16">
    <name type="scientific">Bacterioplanoides pacificum</name>
    <dbReference type="NCBI Taxonomy" id="1171596"/>
    <lineage>
        <taxon>Bacteria</taxon>
        <taxon>Pseudomonadati</taxon>
        <taxon>Pseudomonadota</taxon>
        <taxon>Gammaproteobacteria</taxon>
        <taxon>Oceanospirillales</taxon>
        <taxon>Oceanospirillaceae</taxon>
        <taxon>Bacterioplanoides</taxon>
    </lineage>
</organism>
<evidence type="ECO:0000256" key="11">
    <source>
        <dbReference type="ARBA" id="ARBA00023098"/>
    </source>
</evidence>
<dbReference type="HAMAP" id="MF_00409">
    <property type="entry name" value="LpxK"/>
    <property type="match status" value="1"/>
</dbReference>
<dbReference type="Pfam" id="PF02606">
    <property type="entry name" value="LpxK"/>
    <property type="match status" value="1"/>
</dbReference>
<keyword evidence="6 13" id="KW-0441">Lipid A biosynthesis</keyword>
<proteinExistence type="inferred from homology"/>
<keyword evidence="14" id="KW-1133">Transmembrane helix</keyword>
<comment type="catalytic activity">
    <reaction evidence="13">
        <text>a lipid A disaccharide + ATP = a lipid IVA + ADP + H(+)</text>
        <dbReference type="Rhea" id="RHEA:67840"/>
        <dbReference type="ChEBI" id="CHEBI:15378"/>
        <dbReference type="ChEBI" id="CHEBI:30616"/>
        <dbReference type="ChEBI" id="CHEBI:176343"/>
        <dbReference type="ChEBI" id="CHEBI:176425"/>
        <dbReference type="ChEBI" id="CHEBI:456216"/>
        <dbReference type="EC" id="2.7.1.130"/>
    </reaction>
</comment>
<dbReference type="SUPFAM" id="SSF52540">
    <property type="entry name" value="P-loop containing nucleoside triphosphate hydrolases"/>
    <property type="match status" value="1"/>
</dbReference>
<evidence type="ECO:0000256" key="7">
    <source>
        <dbReference type="ARBA" id="ARBA00022679"/>
    </source>
</evidence>
<evidence type="ECO:0000313" key="15">
    <source>
        <dbReference type="EMBL" id="MFC3680128.1"/>
    </source>
</evidence>
<evidence type="ECO:0000313" key="16">
    <source>
        <dbReference type="Proteomes" id="UP001595722"/>
    </source>
</evidence>
<keyword evidence="14" id="KW-0812">Transmembrane</keyword>
<dbReference type="PANTHER" id="PTHR42724:SF1">
    <property type="entry name" value="TETRAACYLDISACCHARIDE 4'-KINASE, MITOCHONDRIAL-RELATED"/>
    <property type="match status" value="1"/>
</dbReference>
<dbReference type="InterPro" id="IPR027417">
    <property type="entry name" value="P-loop_NTPase"/>
</dbReference>
<accession>A0ABV7VVP8</accession>
<evidence type="ECO:0000256" key="6">
    <source>
        <dbReference type="ARBA" id="ARBA00022556"/>
    </source>
</evidence>
<feature type="transmembrane region" description="Helical" evidence="14">
    <location>
        <begin position="20"/>
        <end position="37"/>
    </location>
</feature>
<dbReference type="Proteomes" id="UP001595722">
    <property type="component" value="Unassembled WGS sequence"/>
</dbReference>
<keyword evidence="14" id="KW-0472">Membrane</keyword>
<evidence type="ECO:0000256" key="8">
    <source>
        <dbReference type="ARBA" id="ARBA00022741"/>
    </source>
</evidence>
<evidence type="ECO:0000256" key="9">
    <source>
        <dbReference type="ARBA" id="ARBA00022777"/>
    </source>
</evidence>
<evidence type="ECO:0000256" key="14">
    <source>
        <dbReference type="SAM" id="Phobius"/>
    </source>
</evidence>
<evidence type="ECO:0000256" key="12">
    <source>
        <dbReference type="ARBA" id="ARBA00029757"/>
    </source>
</evidence>
<comment type="function">
    <text evidence="1 13">Transfers the gamma-phosphate of ATP to the 4'-position of a tetraacyldisaccharide 1-phosphate intermediate (termed DS-1-P) to form tetraacyldisaccharide 1,4'-bis-phosphate (lipid IVA).</text>
</comment>
<dbReference type="NCBIfam" id="TIGR00682">
    <property type="entry name" value="lpxK"/>
    <property type="match status" value="1"/>
</dbReference>
<dbReference type="InterPro" id="IPR003758">
    <property type="entry name" value="LpxK"/>
</dbReference>
<dbReference type="RefSeq" id="WP_376865981.1">
    <property type="nucleotide sequence ID" value="NZ_JBHRYB010000005.1"/>
</dbReference>
<comment type="caution">
    <text evidence="15">The sequence shown here is derived from an EMBL/GenBank/DDBJ whole genome shotgun (WGS) entry which is preliminary data.</text>
</comment>
<keyword evidence="10 13" id="KW-0067">ATP-binding</keyword>
<name>A0ABV7VVP8_9GAMM</name>
<keyword evidence="5 13" id="KW-0444">Lipid biosynthesis</keyword>
<keyword evidence="8 13" id="KW-0547">Nucleotide-binding</keyword>
<dbReference type="EMBL" id="JBHRYB010000005">
    <property type="protein sequence ID" value="MFC3680128.1"/>
    <property type="molecule type" value="Genomic_DNA"/>
</dbReference>
<dbReference type="PANTHER" id="PTHR42724">
    <property type="entry name" value="TETRAACYLDISACCHARIDE 4'-KINASE"/>
    <property type="match status" value="1"/>
</dbReference>
<comment type="similarity">
    <text evidence="13">Belongs to the LpxK family.</text>
</comment>
<protein>
    <recommendedName>
        <fullName evidence="4 13">Tetraacyldisaccharide 4'-kinase</fullName>
        <ecNumber evidence="3 13">2.7.1.130</ecNumber>
    </recommendedName>
    <alternativeName>
        <fullName evidence="12 13">Lipid A 4'-kinase</fullName>
    </alternativeName>
</protein>
<gene>
    <name evidence="13 15" type="primary">lpxK</name>
    <name evidence="15" type="ORF">ACFOMG_08405</name>
</gene>
<evidence type="ECO:0000256" key="10">
    <source>
        <dbReference type="ARBA" id="ARBA00022840"/>
    </source>
</evidence>